<gene>
    <name evidence="11" type="primary">LOC114489885</name>
</gene>
<dbReference type="Pfam" id="PF00891">
    <property type="entry name" value="Methyltransf_2"/>
    <property type="match status" value="1"/>
</dbReference>
<dbReference type="HAMAP" id="MF_00528">
    <property type="entry name" value="Maf"/>
    <property type="match status" value="1"/>
</dbReference>
<feature type="compositionally biased region" description="Basic and acidic residues" evidence="7">
    <location>
        <begin position="215"/>
        <end position="228"/>
    </location>
</feature>
<dbReference type="Pfam" id="PF02545">
    <property type="entry name" value="Maf"/>
    <property type="match status" value="1"/>
</dbReference>
<keyword evidence="3" id="KW-0489">Methyltransferase</keyword>
<dbReference type="SUPFAM" id="SSF52972">
    <property type="entry name" value="ITPase-like"/>
    <property type="match status" value="1"/>
</dbReference>
<dbReference type="GeneID" id="114489885"/>
<dbReference type="InterPro" id="IPR016461">
    <property type="entry name" value="COMT-like"/>
</dbReference>
<dbReference type="PANTHER" id="PTHR43213:SF5">
    <property type="entry name" value="BIFUNCTIONAL DTTP_UTP PYROPHOSPHATASE_METHYLTRANSFERASE PROTEIN-RELATED"/>
    <property type="match status" value="1"/>
</dbReference>
<dbReference type="OrthoDB" id="10267058at2759"/>
<evidence type="ECO:0000256" key="7">
    <source>
        <dbReference type="SAM" id="MobiDB-lite"/>
    </source>
</evidence>
<evidence type="ECO:0000256" key="5">
    <source>
        <dbReference type="ARBA" id="ARBA00022691"/>
    </source>
</evidence>
<evidence type="ECO:0000256" key="3">
    <source>
        <dbReference type="ARBA" id="ARBA00022603"/>
    </source>
</evidence>
<comment type="cofactor">
    <cofactor evidence="1">
        <name>a divalent metal cation</name>
        <dbReference type="ChEBI" id="CHEBI:60240"/>
    </cofactor>
</comment>
<keyword evidence="6" id="KW-0378">Hydrolase</keyword>
<dbReference type="InterPro" id="IPR029001">
    <property type="entry name" value="ITPase-like_fam"/>
</dbReference>
<dbReference type="Gene3D" id="3.40.50.150">
    <property type="entry name" value="Vaccinia Virus protein VP39"/>
    <property type="match status" value="1"/>
</dbReference>
<dbReference type="InterPro" id="IPR003697">
    <property type="entry name" value="Maf-like"/>
</dbReference>
<evidence type="ECO:0000259" key="9">
    <source>
        <dbReference type="Pfam" id="PF08100"/>
    </source>
</evidence>
<dbReference type="InParanoid" id="A0A6J2KVV0"/>
<dbReference type="SUPFAM" id="SSF53335">
    <property type="entry name" value="S-adenosyl-L-methionine-dependent methyltransferases"/>
    <property type="match status" value="1"/>
</dbReference>
<dbReference type="RefSeq" id="XP_028359537.1">
    <property type="nucleotide sequence ID" value="XM_028503736.2"/>
</dbReference>
<dbReference type="FunFam" id="1.10.10.10:FF:000358">
    <property type="entry name" value="Acetylserotonin O-methyltransferase"/>
    <property type="match status" value="1"/>
</dbReference>
<evidence type="ECO:0000259" key="8">
    <source>
        <dbReference type="Pfam" id="PF00891"/>
    </source>
</evidence>
<evidence type="ECO:0000256" key="4">
    <source>
        <dbReference type="ARBA" id="ARBA00022679"/>
    </source>
</evidence>
<dbReference type="GO" id="GO:0047429">
    <property type="term" value="F:nucleoside triphosphate diphosphatase activity"/>
    <property type="evidence" value="ECO:0007669"/>
    <property type="project" value="InterPro"/>
</dbReference>
<dbReference type="InterPro" id="IPR012967">
    <property type="entry name" value="COMT_dimerisation"/>
</dbReference>
<dbReference type="Gene3D" id="1.10.10.10">
    <property type="entry name" value="Winged helix-like DNA-binding domain superfamily/Winged helix DNA-binding domain"/>
    <property type="match status" value="1"/>
</dbReference>
<dbReference type="KEGG" id="pdic:114489885"/>
<dbReference type="AlphaFoldDB" id="A0A6J2KVV0"/>
<dbReference type="SUPFAM" id="SSF46785">
    <property type="entry name" value="Winged helix' DNA-binding domain"/>
    <property type="match status" value="1"/>
</dbReference>
<feature type="region of interest" description="Disordered" evidence="7">
    <location>
        <begin position="215"/>
        <end position="276"/>
    </location>
</feature>
<dbReference type="CDD" id="cd00555">
    <property type="entry name" value="Maf"/>
    <property type="match status" value="1"/>
</dbReference>
<dbReference type="FunFam" id="3.90.950.10:FF:000020">
    <property type="entry name" value="Probable bifunctional dTTP/UTP pyrophosphatase/methyltransferase protein"/>
    <property type="match status" value="1"/>
</dbReference>
<protein>
    <submittedName>
        <fullName evidence="11">Probable bifunctional dTTP/UTP pyrophosphatase/methyltransferase protein</fullName>
    </submittedName>
</protein>
<dbReference type="InterPro" id="IPR001077">
    <property type="entry name" value="COMT_C"/>
</dbReference>
<dbReference type="FunFam" id="3.40.50.150:FF:000146">
    <property type="entry name" value="Acetylserotonin O-methyltransferase"/>
    <property type="match status" value="1"/>
</dbReference>
<dbReference type="Proteomes" id="UP000504628">
    <property type="component" value="Chromosome Y"/>
</dbReference>
<keyword evidence="4" id="KW-0808">Transferase</keyword>
<dbReference type="GO" id="GO:0032259">
    <property type="term" value="P:methylation"/>
    <property type="evidence" value="ECO:0007669"/>
    <property type="project" value="UniProtKB-KW"/>
</dbReference>
<dbReference type="InterPro" id="IPR036388">
    <property type="entry name" value="WH-like_DNA-bd_sf"/>
</dbReference>
<feature type="compositionally biased region" description="Gly residues" evidence="7">
    <location>
        <begin position="243"/>
        <end position="252"/>
    </location>
</feature>
<dbReference type="GO" id="GO:0046983">
    <property type="term" value="F:protein dimerization activity"/>
    <property type="evidence" value="ECO:0007669"/>
    <property type="project" value="InterPro"/>
</dbReference>
<dbReference type="FunCoup" id="A0A6J2KVV0">
    <property type="interactions" value="333"/>
</dbReference>
<dbReference type="NCBIfam" id="TIGR00172">
    <property type="entry name" value="maf"/>
    <property type="match status" value="1"/>
</dbReference>
<dbReference type="PANTHER" id="PTHR43213">
    <property type="entry name" value="BIFUNCTIONAL DTTP/UTP PYROPHOSPHATASE/METHYLTRANSFERASE PROTEIN-RELATED"/>
    <property type="match status" value="1"/>
</dbReference>
<feature type="domain" description="O-methyltransferase C-terminal" evidence="8">
    <location>
        <begin position="384"/>
        <end position="594"/>
    </location>
</feature>
<evidence type="ECO:0000256" key="2">
    <source>
        <dbReference type="ARBA" id="ARBA00011738"/>
    </source>
</evidence>
<sequence length="614" mass="67703">MVLYPVMRKFLDKRVVLASASPRRQEILSHAGLRFTVVPSKFKENLSKASFPTPYAYAMETAKQKALEVARRMHQKDLRAPDIVIGADTIVALEGLILEKPVDKTDAYSMLSRLSGKEHSVFTGVAIVQCSSQGGGLDLDVSEFYEETRVRFSQLSEELLWEYIHSGEPLDKAGGYGYGTQALGSVLVEAIHGDFLNVRGFPLNRFCKKLAELYHPPRPEDRPREKQDSIPAVDTFDRLGDSEGAGPGQGGARGDRCRPRAPGREHAKDADCKPSVESVPPTAVLELIDGYKVSKALFTACKMKLLDLLRDEGPLSALDVARKIDATAGPTGRLLDVCVAFGLLDKTERGYSNTPLASLYLLSDGEHSLHSLALHNDNHTWHLYNHLDSIVREGANPHQRALQSTADSPFQESFYQSREKLQFMRAMHGLIKVVARQVATAFDLSGFTSACDLGGSTGALAYELARQYPGLKVTVFDLPEVIEDAEYFQPHGPPTGQVSFVPGHFFRDTLPEADLYIVCRILHDWPDDKVHQLLSRISRSCKPGGGLLLVEMLLDEDKREARSAVVQSLNMAVLFQGRERSLSEYRSLLQAHGFTDVRAVSTGSIADAVLATRA</sequence>
<dbReference type="InterPro" id="IPR029063">
    <property type="entry name" value="SAM-dependent_MTases_sf"/>
</dbReference>
<dbReference type="PROSITE" id="PS51683">
    <property type="entry name" value="SAM_OMT_II"/>
    <property type="match status" value="1"/>
</dbReference>
<keyword evidence="5" id="KW-0949">S-adenosyl-L-methionine</keyword>
<evidence type="ECO:0000256" key="1">
    <source>
        <dbReference type="ARBA" id="ARBA00001968"/>
    </source>
</evidence>
<dbReference type="InterPro" id="IPR036390">
    <property type="entry name" value="WH_DNA-bd_sf"/>
</dbReference>
<dbReference type="CDD" id="cd02440">
    <property type="entry name" value="AdoMet_MTases"/>
    <property type="match status" value="1"/>
</dbReference>
<evidence type="ECO:0000313" key="10">
    <source>
        <dbReference type="Proteomes" id="UP000504628"/>
    </source>
</evidence>
<dbReference type="GO" id="GO:0008171">
    <property type="term" value="F:O-methyltransferase activity"/>
    <property type="evidence" value="ECO:0007669"/>
    <property type="project" value="InterPro"/>
</dbReference>
<comment type="subunit">
    <text evidence="2">Homodimer.</text>
</comment>
<feature type="domain" description="O-methyltransferase dimerisation" evidence="9">
    <location>
        <begin position="285"/>
        <end position="362"/>
    </location>
</feature>
<keyword evidence="10" id="KW-1185">Reference proteome</keyword>
<name>A0A6J2KVV0_9CHIR</name>
<accession>A0A6J2KVV0</accession>
<feature type="compositionally biased region" description="Basic and acidic residues" evidence="7">
    <location>
        <begin position="253"/>
        <end position="274"/>
    </location>
</feature>
<proteinExistence type="inferred from homology"/>
<dbReference type="Gene3D" id="3.90.950.10">
    <property type="match status" value="1"/>
</dbReference>
<dbReference type="Pfam" id="PF08100">
    <property type="entry name" value="Dimerisation"/>
    <property type="match status" value="1"/>
</dbReference>
<organism evidence="10 11">
    <name type="scientific">Phyllostomus discolor</name>
    <name type="common">pale spear-nosed bat</name>
    <dbReference type="NCBI Taxonomy" id="89673"/>
    <lineage>
        <taxon>Eukaryota</taxon>
        <taxon>Metazoa</taxon>
        <taxon>Chordata</taxon>
        <taxon>Craniata</taxon>
        <taxon>Vertebrata</taxon>
        <taxon>Euteleostomi</taxon>
        <taxon>Mammalia</taxon>
        <taxon>Eutheria</taxon>
        <taxon>Laurasiatheria</taxon>
        <taxon>Chiroptera</taxon>
        <taxon>Yangochiroptera</taxon>
        <taxon>Phyllostomidae</taxon>
        <taxon>Phyllostominae</taxon>
        <taxon>Phyllostomus</taxon>
    </lineage>
</organism>
<evidence type="ECO:0000256" key="6">
    <source>
        <dbReference type="ARBA" id="ARBA00022801"/>
    </source>
</evidence>
<reference evidence="11" key="1">
    <citation type="submission" date="2025-08" db="UniProtKB">
        <authorList>
            <consortium name="RefSeq"/>
        </authorList>
    </citation>
    <scope>IDENTIFICATION</scope>
    <source>
        <tissue evidence="11">Muscle</tissue>
    </source>
</reference>
<evidence type="ECO:0000313" key="11">
    <source>
        <dbReference type="RefSeq" id="XP_028359537.1"/>
    </source>
</evidence>